<evidence type="ECO:0000313" key="4">
    <source>
        <dbReference type="EMBL" id="WZO34779.1"/>
    </source>
</evidence>
<dbReference type="EMBL" id="CP151632">
    <property type="protein sequence ID" value="WZO34779.1"/>
    <property type="molecule type" value="Genomic_DNA"/>
</dbReference>
<feature type="region of interest" description="Disordered" evidence="1">
    <location>
        <begin position="69"/>
        <end position="165"/>
    </location>
</feature>
<keyword evidence="2" id="KW-1133">Transmembrane helix</keyword>
<dbReference type="RefSeq" id="WP_349425647.1">
    <property type="nucleotide sequence ID" value="NZ_CP151632.1"/>
</dbReference>
<dbReference type="PANTHER" id="PTHR40047:SF1">
    <property type="entry name" value="UPF0703 PROTEIN YCGQ"/>
    <property type="match status" value="1"/>
</dbReference>
<sequence>MRNAGFVGTRWLGVGLAAALAVVTISLAVTDRLALYINPDSTWFAVSMAVLVLVGAVASFALPLGAEADHGHDHGDGSAEARDVSTRFARSTTGAEGGAERVSTRFARSTTGAEGEAGGVSSRSARSTGSPVVERARNERDETLEPTPDPGQAHHDAAHDEHAHRSHPLGVAATVLGGVAASGVVVLTLVLPPASLSAELAMSRDVGATPLFGGADTVQLASTGDTASFGVGDWATVFATATNPDAFDGDTVELTGFVTPGDDGAFDLTRLIITHCVIDAQPASLPIVGAAPSPDTGQWVTITGTVRSSSDGRLVVDAADIAEIAEPEDPYEY</sequence>
<accession>A0AAU6SCZ5</accession>
<reference evidence="4" key="1">
    <citation type="submission" date="2024-04" db="EMBL/GenBank/DDBJ databases">
        <authorList>
            <person name="Roder T."/>
            <person name="Oberhansli S."/>
            <person name="Kreuzer M."/>
        </authorList>
    </citation>
    <scope>NUCLEOTIDE SEQUENCE</scope>
    <source>
        <strain evidence="4">LWS13-1.2</strain>
    </source>
</reference>
<dbReference type="Pfam" id="PF21537">
    <property type="entry name" value="DUF1980_C"/>
    <property type="match status" value="1"/>
</dbReference>
<evidence type="ECO:0000259" key="3">
    <source>
        <dbReference type="Pfam" id="PF21537"/>
    </source>
</evidence>
<protein>
    <submittedName>
        <fullName evidence="4">TIGR03943 family protein</fullName>
    </submittedName>
</protein>
<organism evidence="4">
    <name type="scientific">Microbacterium sp. LWS13-1.2</name>
    <dbReference type="NCBI Taxonomy" id="3135264"/>
    <lineage>
        <taxon>Bacteria</taxon>
        <taxon>Bacillati</taxon>
        <taxon>Actinomycetota</taxon>
        <taxon>Actinomycetes</taxon>
        <taxon>Micrococcales</taxon>
        <taxon>Microbacteriaceae</taxon>
        <taxon>Microbacterium</taxon>
    </lineage>
</organism>
<evidence type="ECO:0000256" key="2">
    <source>
        <dbReference type="SAM" id="Phobius"/>
    </source>
</evidence>
<feature type="transmembrane region" description="Helical" evidence="2">
    <location>
        <begin position="44"/>
        <end position="64"/>
    </location>
</feature>
<dbReference type="AlphaFoldDB" id="A0AAU6SCZ5"/>
<dbReference type="InterPro" id="IPR048447">
    <property type="entry name" value="DUF1980_C"/>
</dbReference>
<evidence type="ECO:0000256" key="1">
    <source>
        <dbReference type="SAM" id="MobiDB-lite"/>
    </source>
</evidence>
<keyword evidence="2" id="KW-0812">Transmembrane</keyword>
<proteinExistence type="predicted"/>
<feature type="compositionally biased region" description="Polar residues" evidence="1">
    <location>
        <begin position="121"/>
        <end position="130"/>
    </location>
</feature>
<dbReference type="PANTHER" id="PTHR40047">
    <property type="entry name" value="UPF0703 PROTEIN YCGQ"/>
    <property type="match status" value="1"/>
</dbReference>
<keyword evidence="2" id="KW-0472">Membrane</keyword>
<dbReference type="InterPro" id="IPR015402">
    <property type="entry name" value="DUF1980"/>
</dbReference>
<gene>
    <name evidence="4" type="ORF">MRBLWS13_002447</name>
</gene>
<name>A0AAU6SCZ5_9MICO</name>
<feature type="domain" description="DUF1980" evidence="3">
    <location>
        <begin position="241"/>
        <end position="333"/>
    </location>
</feature>
<dbReference type="InterPro" id="IPR052955">
    <property type="entry name" value="UPF0703_membrane_permease"/>
</dbReference>
<feature type="compositionally biased region" description="Basic and acidic residues" evidence="1">
    <location>
        <begin position="134"/>
        <end position="143"/>
    </location>
</feature>
<feature type="compositionally biased region" description="Basic and acidic residues" evidence="1">
    <location>
        <begin position="152"/>
        <end position="163"/>
    </location>
</feature>
<dbReference type="NCBIfam" id="TIGR03943">
    <property type="entry name" value="TIGR03943 family putative permease subunit"/>
    <property type="match status" value="1"/>
</dbReference>
<feature type="compositionally biased region" description="Basic and acidic residues" evidence="1">
    <location>
        <begin position="69"/>
        <end position="85"/>
    </location>
</feature>
<feature type="transmembrane region" description="Helical" evidence="2">
    <location>
        <begin position="169"/>
        <end position="191"/>
    </location>
</feature>